<comment type="caution">
    <text evidence="4">The sequence shown here is derived from an EMBL/GenBank/DDBJ whole genome shotgun (WGS) entry which is preliminary data.</text>
</comment>
<dbReference type="PROSITE" id="PS51257">
    <property type="entry name" value="PROKAR_LIPOPROTEIN"/>
    <property type="match status" value="1"/>
</dbReference>
<evidence type="ECO:0000313" key="5">
    <source>
        <dbReference type="Proteomes" id="UP000294558"/>
    </source>
</evidence>
<protein>
    <submittedName>
        <fullName evidence="4">Sporulation and spore germination protein</fullName>
    </submittedName>
</protein>
<sequence length="259" mass="27400">MTDPNPRVARRTAALVALMAFVSVVVAACGLPTDERVTPYNVDDIPDQLTEQTTTTTSTTTTTTTTTMPPPTVPGETAPPPPSSTTTTLPAQVEPITVYYTIGSSDDLSPLEVNRRQNPSTQEVVAALESTTGLSALGLRTSVRPGLIVDVVPERGVATIILDPTVLDRMSEAQQRRAIAQMVLTFTSFRTPDQGNIAFVTFESDGEPYVVFVPAVDDMSGPDDLLAFDDFADLIVSSSAATETTTTTTTTTVAPSQDG</sequence>
<organism evidence="4 5">
    <name type="scientific">Ilumatobacter fluminis</name>
    <dbReference type="NCBI Taxonomy" id="467091"/>
    <lineage>
        <taxon>Bacteria</taxon>
        <taxon>Bacillati</taxon>
        <taxon>Actinomycetota</taxon>
        <taxon>Acidimicrobiia</taxon>
        <taxon>Acidimicrobiales</taxon>
        <taxon>Ilumatobacteraceae</taxon>
        <taxon>Ilumatobacter</taxon>
    </lineage>
</organism>
<dbReference type="RefSeq" id="WP_133868344.1">
    <property type="nucleotide sequence ID" value="NZ_SOAU01000001.1"/>
</dbReference>
<feature type="region of interest" description="Disordered" evidence="1">
    <location>
        <begin position="35"/>
        <end position="91"/>
    </location>
</feature>
<reference evidence="4 5" key="1">
    <citation type="submission" date="2019-03" db="EMBL/GenBank/DDBJ databases">
        <title>Sequencing the genomes of 1000 actinobacteria strains.</title>
        <authorList>
            <person name="Klenk H.-P."/>
        </authorList>
    </citation>
    <scope>NUCLEOTIDE SEQUENCE [LARGE SCALE GENOMIC DNA]</scope>
    <source>
        <strain evidence="4 5">DSM 18936</strain>
    </source>
</reference>
<feature type="domain" description="GerMN" evidence="3">
    <location>
        <begin position="97"/>
        <end position="209"/>
    </location>
</feature>
<dbReference type="InterPro" id="IPR019606">
    <property type="entry name" value="GerMN"/>
</dbReference>
<feature type="compositionally biased region" description="Pro residues" evidence="1">
    <location>
        <begin position="68"/>
        <end position="83"/>
    </location>
</feature>
<dbReference type="Pfam" id="PF10646">
    <property type="entry name" value="Germane"/>
    <property type="match status" value="1"/>
</dbReference>
<evidence type="ECO:0000313" key="4">
    <source>
        <dbReference type="EMBL" id="TDT15932.1"/>
    </source>
</evidence>
<evidence type="ECO:0000256" key="1">
    <source>
        <dbReference type="SAM" id="MobiDB-lite"/>
    </source>
</evidence>
<dbReference type="Proteomes" id="UP000294558">
    <property type="component" value="Unassembled WGS sequence"/>
</dbReference>
<evidence type="ECO:0000259" key="3">
    <source>
        <dbReference type="Pfam" id="PF10646"/>
    </source>
</evidence>
<dbReference type="AlphaFoldDB" id="A0A4R7HXK4"/>
<feature type="signal peptide" evidence="2">
    <location>
        <begin position="1"/>
        <end position="27"/>
    </location>
</feature>
<proteinExistence type="predicted"/>
<dbReference type="EMBL" id="SOAU01000001">
    <property type="protein sequence ID" value="TDT15932.1"/>
    <property type="molecule type" value="Genomic_DNA"/>
</dbReference>
<keyword evidence="2" id="KW-0732">Signal</keyword>
<feature type="chain" id="PRO_5020467465" evidence="2">
    <location>
        <begin position="28"/>
        <end position="259"/>
    </location>
</feature>
<accession>A0A4R7HXK4</accession>
<gene>
    <name evidence="4" type="ORF">BDK89_1513</name>
</gene>
<evidence type="ECO:0000256" key="2">
    <source>
        <dbReference type="SAM" id="SignalP"/>
    </source>
</evidence>
<keyword evidence="5" id="KW-1185">Reference proteome</keyword>
<name>A0A4R7HXK4_9ACTN</name>
<feature type="compositionally biased region" description="Low complexity" evidence="1">
    <location>
        <begin position="53"/>
        <end position="67"/>
    </location>
</feature>